<dbReference type="InterPro" id="IPR032710">
    <property type="entry name" value="NTF2-like_dom_sf"/>
</dbReference>
<gene>
    <name evidence="2" type="ORF">GCM10023184_10090</name>
</gene>
<reference evidence="3" key="1">
    <citation type="journal article" date="2019" name="Int. J. Syst. Evol. Microbiol.">
        <title>The Global Catalogue of Microorganisms (GCM) 10K type strain sequencing project: providing services to taxonomists for standard genome sequencing and annotation.</title>
        <authorList>
            <consortium name="The Broad Institute Genomics Platform"/>
            <consortium name="The Broad Institute Genome Sequencing Center for Infectious Disease"/>
            <person name="Wu L."/>
            <person name="Ma J."/>
        </authorList>
    </citation>
    <scope>NUCLEOTIDE SEQUENCE [LARGE SCALE GENOMIC DNA]</scope>
    <source>
        <strain evidence="3">JCM 17919</strain>
    </source>
</reference>
<dbReference type="InterPro" id="IPR039437">
    <property type="entry name" value="FrzH/put_lumazine-bd"/>
</dbReference>
<dbReference type="EMBL" id="BAABGY010000004">
    <property type="protein sequence ID" value="GAA4323329.1"/>
    <property type="molecule type" value="Genomic_DNA"/>
</dbReference>
<name>A0ABP8GFD1_9BACT</name>
<evidence type="ECO:0000313" key="2">
    <source>
        <dbReference type="EMBL" id="GAA4323329.1"/>
    </source>
</evidence>
<evidence type="ECO:0000313" key="3">
    <source>
        <dbReference type="Proteomes" id="UP001501725"/>
    </source>
</evidence>
<organism evidence="2 3">
    <name type="scientific">Flaviaesturariibacter amylovorans</name>
    <dbReference type="NCBI Taxonomy" id="1084520"/>
    <lineage>
        <taxon>Bacteria</taxon>
        <taxon>Pseudomonadati</taxon>
        <taxon>Bacteroidota</taxon>
        <taxon>Chitinophagia</taxon>
        <taxon>Chitinophagales</taxon>
        <taxon>Chitinophagaceae</taxon>
        <taxon>Flaviaestuariibacter</taxon>
    </lineage>
</organism>
<dbReference type="Pfam" id="PF12893">
    <property type="entry name" value="Lumazine_bd_2"/>
    <property type="match status" value="1"/>
</dbReference>
<feature type="signal peptide" evidence="1">
    <location>
        <begin position="1"/>
        <end position="18"/>
    </location>
</feature>
<sequence length="146" mass="16494">MRTLLTGLALLCAGAAAAQQPREEVERAVRDYVDAFYYGDTAKVHRSIAPDLVKHGYYRPRDSSTYTLDSMSFRQCISYAANVAKRGPSPKVATFPKKIEVYDVLERTASAKLTAWWGTDYILLSRRGDRWLITHVLWQSPPPANK</sequence>
<dbReference type="Gene3D" id="3.10.450.50">
    <property type="match status" value="1"/>
</dbReference>
<proteinExistence type="predicted"/>
<feature type="chain" id="PRO_5045948489" description="Nuclear transport factor 2 family protein" evidence="1">
    <location>
        <begin position="19"/>
        <end position="146"/>
    </location>
</feature>
<comment type="caution">
    <text evidence="2">The sequence shown here is derived from an EMBL/GenBank/DDBJ whole genome shotgun (WGS) entry which is preliminary data.</text>
</comment>
<evidence type="ECO:0008006" key="4">
    <source>
        <dbReference type="Google" id="ProtNLM"/>
    </source>
</evidence>
<keyword evidence="3" id="KW-1185">Reference proteome</keyword>
<keyword evidence="1" id="KW-0732">Signal</keyword>
<evidence type="ECO:0000256" key="1">
    <source>
        <dbReference type="SAM" id="SignalP"/>
    </source>
</evidence>
<dbReference type="Proteomes" id="UP001501725">
    <property type="component" value="Unassembled WGS sequence"/>
</dbReference>
<accession>A0ABP8GFD1</accession>
<protein>
    <recommendedName>
        <fullName evidence="4">Nuclear transport factor 2 family protein</fullName>
    </recommendedName>
</protein>
<dbReference type="SUPFAM" id="SSF54427">
    <property type="entry name" value="NTF2-like"/>
    <property type="match status" value="1"/>
</dbReference>
<dbReference type="RefSeq" id="WP_345253892.1">
    <property type="nucleotide sequence ID" value="NZ_BAABGY010000004.1"/>
</dbReference>